<sequence length="253" mass="28841">MKDDKLFTAYIKSAEHHFSGWDFSYITDTGRMQSELLPWSYGSMAATLVQNCDAFLDMGTGGGEFLSKLRPFPEVAWATEAYPPNVPIAAKRLEPLGVKVAQVEDDTTLPFDDNQFDVIINRHESYSPKEVRRIIKDGSIFLTQQVGGTDCIQINEALGVPANDEFAHWNLHFAAEELLQNGFKITYSNESYPAQRFYDIGALIYYLKAIPWQLEDFSVEKSLEKLYEIHTQIQSNGYFDVRQDRFVIKAEAI</sequence>
<evidence type="ECO:0000259" key="1">
    <source>
        <dbReference type="Pfam" id="PF08241"/>
    </source>
</evidence>
<dbReference type="Pfam" id="PF08241">
    <property type="entry name" value="Methyltransf_11"/>
    <property type="match status" value="1"/>
</dbReference>
<dbReference type="PANTHER" id="PTHR43460:SF1">
    <property type="entry name" value="METHYLTRANSFERASE TYPE 11 DOMAIN-CONTAINING PROTEIN"/>
    <property type="match status" value="1"/>
</dbReference>
<dbReference type="AlphaFoldDB" id="A0A235F5R8"/>
<dbReference type="GO" id="GO:0008757">
    <property type="term" value="F:S-adenosylmethionine-dependent methyltransferase activity"/>
    <property type="evidence" value="ECO:0007669"/>
    <property type="project" value="InterPro"/>
</dbReference>
<dbReference type="Gene3D" id="3.40.50.150">
    <property type="entry name" value="Vaccinia Virus protein VP39"/>
    <property type="match status" value="1"/>
</dbReference>
<dbReference type="InterPro" id="IPR052939">
    <property type="entry name" value="23S_rRNA_MeTrnsfrase_RlmA"/>
</dbReference>
<dbReference type="EMBL" id="NOII01000011">
    <property type="protein sequence ID" value="OYD56646.1"/>
    <property type="molecule type" value="Genomic_DNA"/>
</dbReference>
<comment type="caution">
    <text evidence="2">The sequence shown here is derived from an EMBL/GenBank/DDBJ whole genome shotgun (WGS) entry which is preliminary data.</text>
</comment>
<accession>A0A235F5R8</accession>
<name>A0A235F5R8_9BACL</name>
<keyword evidence="2" id="KW-0489">Methyltransferase</keyword>
<feature type="domain" description="Methyltransferase type 11" evidence="1">
    <location>
        <begin position="56"/>
        <end position="124"/>
    </location>
</feature>
<dbReference type="GO" id="GO:0032259">
    <property type="term" value="P:methylation"/>
    <property type="evidence" value="ECO:0007669"/>
    <property type="project" value="UniProtKB-KW"/>
</dbReference>
<gene>
    <name evidence="2" type="ORF">CGZ90_16685</name>
</gene>
<dbReference type="SUPFAM" id="SSF53335">
    <property type="entry name" value="S-adenosyl-L-methionine-dependent methyltransferases"/>
    <property type="match status" value="1"/>
</dbReference>
<organism evidence="2 3">
    <name type="scientific">Fictibacillus aquaticus</name>
    <dbReference type="NCBI Taxonomy" id="2021314"/>
    <lineage>
        <taxon>Bacteria</taxon>
        <taxon>Bacillati</taxon>
        <taxon>Bacillota</taxon>
        <taxon>Bacilli</taxon>
        <taxon>Bacillales</taxon>
        <taxon>Fictibacillaceae</taxon>
        <taxon>Fictibacillus</taxon>
    </lineage>
</organism>
<evidence type="ECO:0000313" key="3">
    <source>
        <dbReference type="Proteomes" id="UP000215059"/>
    </source>
</evidence>
<keyword evidence="2" id="KW-0808">Transferase</keyword>
<dbReference type="InterPro" id="IPR029063">
    <property type="entry name" value="SAM-dependent_MTases_sf"/>
</dbReference>
<evidence type="ECO:0000313" key="2">
    <source>
        <dbReference type="EMBL" id="OYD56646.1"/>
    </source>
</evidence>
<reference evidence="2 3" key="1">
    <citation type="submission" date="2017-07" db="EMBL/GenBank/DDBJ databases">
        <title>Fictibacillus sp. nov. GDSW-R2A3 Genome sequencing and assembly.</title>
        <authorList>
            <person name="Mayilraj S."/>
        </authorList>
    </citation>
    <scope>NUCLEOTIDE SEQUENCE [LARGE SCALE GENOMIC DNA]</scope>
    <source>
        <strain evidence="2 3">GDSW-R2A3</strain>
    </source>
</reference>
<keyword evidence="3" id="KW-1185">Reference proteome</keyword>
<dbReference type="OrthoDB" id="9795864at2"/>
<dbReference type="PANTHER" id="PTHR43460">
    <property type="entry name" value="METHYLTRANSFERASE"/>
    <property type="match status" value="1"/>
</dbReference>
<proteinExistence type="predicted"/>
<dbReference type="Proteomes" id="UP000215059">
    <property type="component" value="Unassembled WGS sequence"/>
</dbReference>
<protein>
    <submittedName>
        <fullName evidence="2">SAM-dependent methyltransferase</fullName>
    </submittedName>
</protein>
<dbReference type="RefSeq" id="WP_094253661.1">
    <property type="nucleotide sequence ID" value="NZ_JBHLXL010000002.1"/>
</dbReference>
<dbReference type="InterPro" id="IPR013216">
    <property type="entry name" value="Methyltransf_11"/>
</dbReference>